<proteinExistence type="predicted"/>
<gene>
    <name evidence="1" type="ORF">rCG_59566</name>
</gene>
<evidence type="ECO:0000313" key="2">
    <source>
        <dbReference type="Proteomes" id="UP000234681"/>
    </source>
</evidence>
<dbReference type="AlphaFoldDB" id="A6HSX6"/>
<accession>A6HSX6</accession>
<organism evidence="1 2">
    <name type="scientific">Rattus norvegicus</name>
    <name type="common">Rat</name>
    <dbReference type="NCBI Taxonomy" id="10116"/>
    <lineage>
        <taxon>Eukaryota</taxon>
        <taxon>Metazoa</taxon>
        <taxon>Chordata</taxon>
        <taxon>Craniata</taxon>
        <taxon>Vertebrata</taxon>
        <taxon>Euteleostomi</taxon>
        <taxon>Mammalia</taxon>
        <taxon>Eutheria</taxon>
        <taxon>Euarchontoglires</taxon>
        <taxon>Glires</taxon>
        <taxon>Rodentia</taxon>
        <taxon>Myomorpha</taxon>
        <taxon>Muroidea</taxon>
        <taxon>Muridae</taxon>
        <taxon>Murinae</taxon>
        <taxon>Rattus</taxon>
    </lineage>
</organism>
<evidence type="ECO:0000313" key="1">
    <source>
        <dbReference type="EMBL" id="EDM15747.1"/>
    </source>
</evidence>
<dbReference type="Proteomes" id="UP000234681">
    <property type="component" value="Chromosome 7"/>
</dbReference>
<sequence>MRLARMAMREDWECCSLGHMDDSQQEGFHILFI</sequence>
<protein>
    <submittedName>
        <fullName evidence="1">RCG59566</fullName>
    </submittedName>
</protein>
<reference evidence="1 2" key="1">
    <citation type="submission" date="2005-09" db="EMBL/GenBank/DDBJ databases">
        <authorList>
            <person name="Mural R.J."/>
            <person name="Li P.W."/>
            <person name="Adams M.D."/>
            <person name="Amanatides P.G."/>
            <person name="Baden-Tillson H."/>
            <person name="Barnstead M."/>
            <person name="Chin S.H."/>
            <person name="Dew I."/>
            <person name="Evans C.A."/>
            <person name="Ferriera S."/>
            <person name="Flanigan M."/>
            <person name="Fosler C."/>
            <person name="Glodek A."/>
            <person name="Gu Z."/>
            <person name="Holt R.A."/>
            <person name="Jennings D."/>
            <person name="Kraft C.L."/>
            <person name="Lu F."/>
            <person name="Nguyen T."/>
            <person name="Nusskern D.R."/>
            <person name="Pfannkoch C.M."/>
            <person name="Sitter C."/>
            <person name="Sutton G.G."/>
            <person name="Venter J.C."/>
            <person name="Wang Z."/>
            <person name="Woodage T."/>
            <person name="Zheng X.H."/>
            <person name="Zhong F."/>
        </authorList>
    </citation>
    <scope>NUCLEOTIDE SEQUENCE [LARGE SCALE GENOMIC DNA]</scope>
    <source>
        <strain>BN</strain>
        <strain evidence="2">Sprague-Dawley</strain>
    </source>
</reference>
<name>A6HSX6_RAT</name>
<dbReference type="EMBL" id="CH473950">
    <property type="protein sequence ID" value="EDM15747.1"/>
    <property type="molecule type" value="Genomic_DNA"/>
</dbReference>